<evidence type="ECO:0000313" key="1">
    <source>
        <dbReference type="EMBL" id="MEQ3353109.1"/>
    </source>
</evidence>
<dbReference type="RefSeq" id="WP_349053525.1">
    <property type="nucleotide sequence ID" value="NZ_JBBNPS010000003.1"/>
</dbReference>
<dbReference type="Proteomes" id="UP001481872">
    <property type="component" value="Unassembled WGS sequence"/>
</dbReference>
<proteinExistence type="predicted"/>
<evidence type="ECO:0000313" key="2">
    <source>
        <dbReference type="Proteomes" id="UP001481872"/>
    </source>
</evidence>
<dbReference type="SUPFAM" id="SSF51219">
    <property type="entry name" value="TRAP-like"/>
    <property type="match status" value="1"/>
</dbReference>
<dbReference type="InterPro" id="IPR036983">
    <property type="entry name" value="AIM24_sf"/>
</dbReference>
<comment type="caution">
    <text evidence="1">The sequence shown here is derived from an EMBL/GenBank/DDBJ whole genome shotgun (WGS) entry which is preliminary data.</text>
</comment>
<dbReference type="EMBL" id="JBBNPS010000003">
    <property type="protein sequence ID" value="MEQ3353109.1"/>
    <property type="molecule type" value="Genomic_DNA"/>
</dbReference>
<dbReference type="Gene3D" id="3.60.160.10">
    <property type="entry name" value="Mitochondrial biogenesis AIM24"/>
    <property type="match status" value="1"/>
</dbReference>
<dbReference type="Pfam" id="PF01987">
    <property type="entry name" value="AIM24"/>
    <property type="match status" value="1"/>
</dbReference>
<dbReference type="InterPro" id="IPR016031">
    <property type="entry name" value="Trp_RNA-bd_attenuator-like_dom"/>
</dbReference>
<gene>
    <name evidence="1" type="ORF">AAA081_02165</name>
</gene>
<keyword evidence="2" id="KW-1185">Reference proteome</keyword>
<dbReference type="InterPro" id="IPR002838">
    <property type="entry name" value="AIM24"/>
</dbReference>
<organism evidence="1 2">
    <name type="scientific">Aedoeadaptatus acetigenes</name>
    <dbReference type="NCBI Taxonomy" id="2981723"/>
    <lineage>
        <taxon>Bacteria</taxon>
        <taxon>Bacillati</taxon>
        <taxon>Bacillota</taxon>
        <taxon>Tissierellia</taxon>
        <taxon>Tissierellales</taxon>
        <taxon>Peptoniphilaceae</taxon>
        <taxon>Aedoeadaptatus</taxon>
    </lineage>
</organism>
<dbReference type="PANTHER" id="PTHR38074">
    <property type="entry name" value="ALTERED INHERITANCE OF MITOCHONDRIA PROTEIN 24, MITOCHONDRIAL"/>
    <property type="match status" value="1"/>
</dbReference>
<name>A0ABV1J4K3_9FIRM</name>
<sequence length="264" mass="28908">MFTIHNFTDNDDIRIVEEKGPFQVLEYKRDLSVRREEAMEAYFASQMNVRKRQVYCDLSKGDVTIQPGAMQWMLGDVKATTGIKGAKDFFGKAVKGGLSGESAIKPEYTGTGRLCLEPTDVYILLEDLTDWNGAIILKDGLFMACDGKLEQKIVARTNVSSAFGGMGLFNLSLKGEGVVCLESPVPREELIVIDLVDDVLKIDGNLALAWSNSLEFTVERSGKSLVGSAASGEGLVNAYRGTGRVIMAPVKDVRRQLQDAVKND</sequence>
<reference evidence="1 2" key="1">
    <citation type="submission" date="2024-04" db="EMBL/GenBank/DDBJ databases">
        <title>Human intestinal bacterial collection.</title>
        <authorList>
            <person name="Pauvert C."/>
            <person name="Hitch T.C.A."/>
            <person name="Clavel T."/>
        </authorList>
    </citation>
    <scope>NUCLEOTIDE SEQUENCE [LARGE SCALE GENOMIC DNA]</scope>
    <source>
        <strain evidence="1 2">CLA-SR-H026</strain>
    </source>
</reference>
<protein>
    <submittedName>
        <fullName evidence="1">AIM24 family protein</fullName>
    </submittedName>
</protein>
<dbReference type="PANTHER" id="PTHR38074:SF1">
    <property type="entry name" value="ALTERED INHERITANCE OF MITOCHONDRIA PROTEIN 24, MITOCHONDRIAL"/>
    <property type="match status" value="1"/>
</dbReference>
<accession>A0ABV1J4K3</accession>